<evidence type="ECO:0000313" key="1">
    <source>
        <dbReference type="EMBL" id="KAA0193126.1"/>
    </source>
</evidence>
<reference evidence="1" key="1">
    <citation type="submission" date="2019-05" db="EMBL/GenBank/DDBJ databases">
        <title>Annotation for the trematode Fasciolopsis buski.</title>
        <authorList>
            <person name="Choi Y.-J."/>
        </authorList>
    </citation>
    <scope>NUCLEOTIDE SEQUENCE</scope>
    <source>
        <strain evidence="1">HT</strain>
        <tissue evidence="1">Whole worm</tissue>
    </source>
</reference>
<dbReference type="Proteomes" id="UP000728185">
    <property type="component" value="Unassembled WGS sequence"/>
</dbReference>
<protein>
    <submittedName>
        <fullName evidence="1">Uncharacterized protein</fullName>
    </submittedName>
</protein>
<gene>
    <name evidence="1" type="ORF">FBUS_09066</name>
</gene>
<comment type="caution">
    <text evidence="1">The sequence shown here is derived from an EMBL/GenBank/DDBJ whole genome shotgun (WGS) entry which is preliminary data.</text>
</comment>
<accession>A0A8E0RX90</accession>
<evidence type="ECO:0000313" key="2">
    <source>
        <dbReference type="Proteomes" id="UP000728185"/>
    </source>
</evidence>
<proteinExistence type="predicted"/>
<dbReference type="AlphaFoldDB" id="A0A8E0RX90"/>
<sequence length="109" mass="12597">MKTPVGPGRYDVELYDDSRCVWGAMCAFDSQTPARMQGRQMRLLSMNPSCFVSLNLNTIRLSYYSSERLRQKNIQDHKRPRINHHSTEQEPCMPIQTNSINLRAKPLIG</sequence>
<organism evidence="1 2">
    <name type="scientific">Fasciolopsis buskii</name>
    <dbReference type="NCBI Taxonomy" id="27845"/>
    <lineage>
        <taxon>Eukaryota</taxon>
        <taxon>Metazoa</taxon>
        <taxon>Spiralia</taxon>
        <taxon>Lophotrochozoa</taxon>
        <taxon>Platyhelminthes</taxon>
        <taxon>Trematoda</taxon>
        <taxon>Digenea</taxon>
        <taxon>Plagiorchiida</taxon>
        <taxon>Echinostomata</taxon>
        <taxon>Echinostomatoidea</taxon>
        <taxon>Fasciolidae</taxon>
        <taxon>Fasciolopsis</taxon>
    </lineage>
</organism>
<name>A0A8E0RX90_9TREM</name>
<dbReference type="EMBL" id="LUCM01005239">
    <property type="protein sequence ID" value="KAA0193126.1"/>
    <property type="molecule type" value="Genomic_DNA"/>
</dbReference>
<keyword evidence="2" id="KW-1185">Reference proteome</keyword>
<dbReference type="OrthoDB" id="6275292at2759"/>